<evidence type="ECO:0000256" key="1">
    <source>
        <dbReference type="SAM" id="MobiDB-lite"/>
    </source>
</evidence>
<reference evidence="4 5" key="1">
    <citation type="submission" date="2019-06" db="EMBL/GenBank/DDBJ databases">
        <authorList>
            <person name="Palmer J.M."/>
        </authorList>
    </citation>
    <scope>NUCLEOTIDE SEQUENCE [LARGE SCALE GENOMIC DNA]</scope>
    <source>
        <strain evidence="3 4">TWF106</strain>
        <strain evidence="2 5">TWF788</strain>
    </source>
</reference>
<evidence type="ECO:0000313" key="3">
    <source>
        <dbReference type="EMBL" id="KAF3206573.1"/>
    </source>
</evidence>
<sequence length="176" mass="19893">MAGLQQPIPTERNEKQKKEKGRTRKKWQTAVPIKSDQGGVSKIKGKVDSERESTMLREAWGPRWKERDTPRGAKDSHAGKWSTGPGTASKCTRRKRKIWEARRFLVGENRLWAKECKTGQDKITSSLNVKRIEKVVTKNKNKMGLYEPESFLVLGFEIVVLESEKGTGAGGKNGLR</sequence>
<dbReference type="Proteomes" id="UP000472727">
    <property type="component" value="Unassembled WGS sequence"/>
</dbReference>
<dbReference type="AlphaFoldDB" id="A0A7C8UG05"/>
<dbReference type="Proteomes" id="UP000479691">
    <property type="component" value="Unassembled WGS sequence"/>
</dbReference>
<feature type="compositionally biased region" description="Basic and acidic residues" evidence="1">
    <location>
        <begin position="63"/>
        <end position="78"/>
    </location>
</feature>
<proteinExistence type="predicted"/>
<gene>
    <name evidence="3" type="ORF">TWF106_000660</name>
    <name evidence="2" type="ORF">TWF788_005313</name>
</gene>
<evidence type="ECO:0000313" key="4">
    <source>
        <dbReference type="Proteomes" id="UP000472727"/>
    </source>
</evidence>
<evidence type="ECO:0000313" key="2">
    <source>
        <dbReference type="EMBL" id="KAF3157376.1"/>
    </source>
</evidence>
<accession>A0A7C8UG05</accession>
<dbReference type="EMBL" id="WIWS01000107">
    <property type="protein sequence ID" value="KAF3206573.1"/>
    <property type="molecule type" value="Genomic_DNA"/>
</dbReference>
<comment type="caution">
    <text evidence="3">The sequence shown here is derived from an EMBL/GenBank/DDBJ whole genome shotgun (WGS) entry which is preliminary data.</text>
</comment>
<evidence type="ECO:0000313" key="5">
    <source>
        <dbReference type="Proteomes" id="UP000479691"/>
    </source>
</evidence>
<feature type="compositionally biased region" description="Basic and acidic residues" evidence="1">
    <location>
        <begin position="45"/>
        <end position="55"/>
    </location>
</feature>
<organism evidence="3 4">
    <name type="scientific">Orbilia oligospora</name>
    <name type="common">Nematode-trapping fungus</name>
    <name type="synonym">Arthrobotrys oligospora</name>
    <dbReference type="NCBI Taxonomy" id="2813651"/>
    <lineage>
        <taxon>Eukaryota</taxon>
        <taxon>Fungi</taxon>
        <taxon>Dikarya</taxon>
        <taxon>Ascomycota</taxon>
        <taxon>Pezizomycotina</taxon>
        <taxon>Orbiliomycetes</taxon>
        <taxon>Orbiliales</taxon>
        <taxon>Orbiliaceae</taxon>
        <taxon>Orbilia</taxon>
    </lineage>
</organism>
<protein>
    <submittedName>
        <fullName evidence="3">Uncharacterized protein</fullName>
    </submittedName>
</protein>
<name>A0A7C8UG05_ORBOL</name>
<feature type="region of interest" description="Disordered" evidence="1">
    <location>
        <begin position="1"/>
        <end position="93"/>
    </location>
</feature>
<dbReference type="EMBL" id="JAABOE010000247">
    <property type="protein sequence ID" value="KAF3157376.1"/>
    <property type="molecule type" value="Genomic_DNA"/>
</dbReference>
<feature type="compositionally biased region" description="Basic residues" evidence="1">
    <location>
        <begin position="18"/>
        <end position="27"/>
    </location>
</feature>